<accession>A0A839SEE4</accession>
<proteinExistence type="predicted"/>
<name>A0A839SEE4_9SPHI</name>
<evidence type="ECO:0000313" key="2">
    <source>
        <dbReference type="Proteomes" id="UP000539265"/>
    </source>
</evidence>
<protein>
    <submittedName>
        <fullName evidence="1">Uncharacterized protein</fullName>
    </submittedName>
</protein>
<gene>
    <name evidence="1" type="ORF">FHS11_003036</name>
</gene>
<dbReference type="EMBL" id="JACHWX010000008">
    <property type="protein sequence ID" value="MBB3056611.1"/>
    <property type="molecule type" value="Genomic_DNA"/>
</dbReference>
<organism evidence="1 2">
    <name type="scientific">Mucilaginibacter gotjawali</name>
    <dbReference type="NCBI Taxonomy" id="1550579"/>
    <lineage>
        <taxon>Bacteria</taxon>
        <taxon>Pseudomonadati</taxon>
        <taxon>Bacteroidota</taxon>
        <taxon>Sphingobacteriia</taxon>
        <taxon>Sphingobacteriales</taxon>
        <taxon>Sphingobacteriaceae</taxon>
        <taxon>Mucilaginibacter</taxon>
    </lineage>
</organism>
<sequence>MMLHSISLQVTATSATICEIDDGNLTPGSQY</sequence>
<dbReference type="Proteomes" id="UP000539265">
    <property type="component" value="Unassembled WGS sequence"/>
</dbReference>
<reference evidence="1" key="1">
    <citation type="submission" date="2020-08" db="EMBL/GenBank/DDBJ databases">
        <title>Genomic Encyclopedia of Type Strains, Phase III (KMG-III): the genomes of soil and plant-associated and newly described type strains.</title>
        <authorList>
            <person name="Whitman W."/>
        </authorList>
    </citation>
    <scope>NUCLEOTIDE SEQUENCE [LARGE SCALE GENOMIC DNA]</scope>
    <source>
        <strain evidence="1">CECT 8628</strain>
    </source>
</reference>
<comment type="caution">
    <text evidence="1">The sequence shown here is derived from an EMBL/GenBank/DDBJ whole genome shotgun (WGS) entry which is preliminary data.</text>
</comment>
<dbReference type="AlphaFoldDB" id="A0A839SEE4"/>
<keyword evidence="2" id="KW-1185">Reference proteome</keyword>
<evidence type="ECO:0000313" key="1">
    <source>
        <dbReference type="EMBL" id="MBB3056611.1"/>
    </source>
</evidence>